<evidence type="ECO:0000313" key="1">
    <source>
        <dbReference type="EMBL" id="AEB09147.1"/>
    </source>
</evidence>
<keyword evidence="2" id="KW-1185">Reference proteome</keyword>
<dbReference type="HOGENOM" id="CLU_3024658_0_0_7"/>
<reference evidence="1 2" key="1">
    <citation type="journal article" date="2011" name="Stand. Genomic Sci.">
        <title>Complete genome sequence of the acetate-degrading sulfate reducer Desulfobacca acetoxidans type strain (ASRB2).</title>
        <authorList>
            <person name="Goker M."/>
            <person name="Teshima H."/>
            <person name="Lapidus A."/>
            <person name="Nolan M."/>
            <person name="Lucas S."/>
            <person name="Hammon N."/>
            <person name="Deshpande S."/>
            <person name="Cheng J.F."/>
            <person name="Tapia R."/>
            <person name="Han C."/>
            <person name="Goodwin L."/>
            <person name="Pitluck S."/>
            <person name="Huntemann M."/>
            <person name="Liolios K."/>
            <person name="Ivanova N."/>
            <person name="Pagani I."/>
            <person name="Mavromatis K."/>
            <person name="Ovchinikova G."/>
            <person name="Pati A."/>
            <person name="Chen A."/>
            <person name="Palaniappan K."/>
            <person name="Land M."/>
            <person name="Hauser L."/>
            <person name="Brambilla E.M."/>
            <person name="Rohde M."/>
            <person name="Spring S."/>
            <person name="Detter J.C."/>
            <person name="Woyke T."/>
            <person name="Bristow J."/>
            <person name="Eisen J.A."/>
            <person name="Markowitz V."/>
            <person name="Hugenholtz P."/>
            <person name="Kyrpides N.C."/>
            <person name="Klenk H.P."/>
        </authorList>
    </citation>
    <scope>NUCLEOTIDE SEQUENCE [LARGE SCALE GENOMIC DNA]</scope>
    <source>
        <strain evidence="2">ATCC 700848 / DSM 11109 / ASRB2</strain>
    </source>
</reference>
<evidence type="ECO:0000313" key="2">
    <source>
        <dbReference type="Proteomes" id="UP000000483"/>
    </source>
</evidence>
<dbReference type="KEGG" id="dao:Desac_1290"/>
<proteinExistence type="predicted"/>
<dbReference type="EMBL" id="CP002629">
    <property type="protein sequence ID" value="AEB09147.1"/>
    <property type="molecule type" value="Genomic_DNA"/>
</dbReference>
<dbReference type="Proteomes" id="UP000000483">
    <property type="component" value="Chromosome"/>
</dbReference>
<sequence>MGSAQSARPCPLTFFCPSQRREALRFSTLRVIFFRILKIDHAVIPDNPETFKCFY</sequence>
<dbReference type="AlphaFoldDB" id="F2NCL3"/>
<protein>
    <submittedName>
        <fullName evidence="1">Uncharacterized protein</fullName>
    </submittedName>
</protein>
<name>F2NCL3_DESAR</name>
<accession>F2NCL3</accession>
<organism evidence="1 2">
    <name type="scientific">Desulfobacca acetoxidans (strain ATCC 700848 / DSM 11109 / ASRB2)</name>
    <dbReference type="NCBI Taxonomy" id="880072"/>
    <lineage>
        <taxon>Bacteria</taxon>
        <taxon>Pseudomonadati</taxon>
        <taxon>Thermodesulfobacteriota</taxon>
        <taxon>Desulfobaccia</taxon>
        <taxon>Desulfobaccales</taxon>
        <taxon>Desulfobaccaceae</taxon>
        <taxon>Desulfobacca</taxon>
    </lineage>
</organism>
<reference evidence="2" key="2">
    <citation type="submission" date="2011-03" db="EMBL/GenBank/DDBJ databases">
        <title>The complete genome of Desulfobacca acetoxidans DSM 11109.</title>
        <authorList>
            <consortium name="US DOE Joint Genome Institute (JGI-PGF)"/>
            <person name="Lucas S."/>
            <person name="Copeland A."/>
            <person name="Lapidus A."/>
            <person name="Bruce D."/>
            <person name="Goodwin L."/>
            <person name="Pitluck S."/>
            <person name="Peters L."/>
            <person name="Kyrpides N."/>
            <person name="Mavromatis K."/>
            <person name="Ivanova N."/>
            <person name="Ovchinnikova G."/>
            <person name="Teshima H."/>
            <person name="Detter J.C."/>
            <person name="Han C."/>
            <person name="Land M."/>
            <person name="Hauser L."/>
            <person name="Markowitz V."/>
            <person name="Cheng J.-F."/>
            <person name="Hugenholtz P."/>
            <person name="Woyke T."/>
            <person name="Wu D."/>
            <person name="Spring S."/>
            <person name="Schueler E."/>
            <person name="Brambilla E."/>
            <person name="Klenk H.-P."/>
            <person name="Eisen J.A."/>
        </authorList>
    </citation>
    <scope>NUCLEOTIDE SEQUENCE [LARGE SCALE GENOMIC DNA]</scope>
    <source>
        <strain evidence="2">ATCC 700848 / DSM 11109 / ASRB2</strain>
    </source>
</reference>
<gene>
    <name evidence="1" type="ordered locus">Desac_1290</name>
</gene>